<keyword evidence="5" id="KW-1185">Reference proteome</keyword>
<dbReference type="InterPro" id="IPR036020">
    <property type="entry name" value="WW_dom_sf"/>
</dbReference>
<feature type="chain" id="PRO_5044349079" description="WW domain-containing protein" evidence="2">
    <location>
        <begin position="22"/>
        <end position="150"/>
    </location>
</feature>
<dbReference type="InterPro" id="IPR001202">
    <property type="entry name" value="WW_dom"/>
</dbReference>
<evidence type="ECO:0000256" key="1">
    <source>
        <dbReference type="SAM" id="MobiDB-lite"/>
    </source>
</evidence>
<dbReference type="Proteomes" id="UP001515480">
    <property type="component" value="Unassembled WGS sequence"/>
</dbReference>
<feature type="region of interest" description="Disordered" evidence="1">
    <location>
        <begin position="83"/>
        <end position="103"/>
    </location>
</feature>
<dbReference type="PROSITE" id="PS50020">
    <property type="entry name" value="WW_DOMAIN_2"/>
    <property type="match status" value="1"/>
</dbReference>
<keyword evidence="2" id="KW-0732">Signal</keyword>
<organism evidence="4 5">
    <name type="scientific">Prymnesium parvum</name>
    <name type="common">Toxic golden alga</name>
    <dbReference type="NCBI Taxonomy" id="97485"/>
    <lineage>
        <taxon>Eukaryota</taxon>
        <taxon>Haptista</taxon>
        <taxon>Haptophyta</taxon>
        <taxon>Prymnesiophyceae</taxon>
        <taxon>Prymnesiales</taxon>
        <taxon>Prymnesiaceae</taxon>
        <taxon>Prymnesium</taxon>
    </lineage>
</organism>
<evidence type="ECO:0000313" key="4">
    <source>
        <dbReference type="EMBL" id="KAL1519259.1"/>
    </source>
</evidence>
<evidence type="ECO:0000259" key="3">
    <source>
        <dbReference type="PROSITE" id="PS50020"/>
    </source>
</evidence>
<comment type="caution">
    <text evidence="4">The sequence shown here is derived from an EMBL/GenBank/DDBJ whole genome shotgun (WGS) entry which is preliminary data.</text>
</comment>
<protein>
    <recommendedName>
        <fullName evidence="3">WW domain-containing protein</fullName>
    </recommendedName>
</protein>
<name>A0AB34JC13_PRYPA</name>
<evidence type="ECO:0000256" key="2">
    <source>
        <dbReference type="SAM" id="SignalP"/>
    </source>
</evidence>
<sequence>MKALASKRLFTLLLLLASVDGLATRKHPATLWAKQAEDSPLPPGWYAAVDPRSKRTYYWNRHTMESRWQRPVAPAATVEPEVLPKAAEPEPLSKKPTRQQGDCCKRGKESIQRACAFLPNFCIERARMNSNAPILGAYLTSLFIAAASFL</sequence>
<dbReference type="SMART" id="SM00456">
    <property type="entry name" value="WW"/>
    <property type="match status" value="1"/>
</dbReference>
<dbReference type="SUPFAM" id="SSF51045">
    <property type="entry name" value="WW domain"/>
    <property type="match status" value="1"/>
</dbReference>
<proteinExistence type="predicted"/>
<dbReference type="EMBL" id="JBGBPQ010000009">
    <property type="protein sequence ID" value="KAL1519259.1"/>
    <property type="molecule type" value="Genomic_DNA"/>
</dbReference>
<evidence type="ECO:0000313" key="5">
    <source>
        <dbReference type="Proteomes" id="UP001515480"/>
    </source>
</evidence>
<reference evidence="4 5" key="1">
    <citation type="journal article" date="2024" name="Science">
        <title>Giant polyketide synthase enzymes in the biosynthesis of giant marine polyether toxins.</title>
        <authorList>
            <person name="Fallon T.R."/>
            <person name="Shende V.V."/>
            <person name="Wierzbicki I.H."/>
            <person name="Pendleton A.L."/>
            <person name="Watervoot N.F."/>
            <person name="Auber R.P."/>
            <person name="Gonzalez D.J."/>
            <person name="Wisecaver J.H."/>
            <person name="Moore B.S."/>
        </authorList>
    </citation>
    <scope>NUCLEOTIDE SEQUENCE [LARGE SCALE GENOMIC DNA]</scope>
    <source>
        <strain evidence="4 5">12B1</strain>
    </source>
</reference>
<dbReference type="AlphaFoldDB" id="A0AB34JC13"/>
<dbReference type="PROSITE" id="PS01159">
    <property type="entry name" value="WW_DOMAIN_1"/>
    <property type="match status" value="1"/>
</dbReference>
<feature type="signal peptide" evidence="2">
    <location>
        <begin position="1"/>
        <end position="21"/>
    </location>
</feature>
<dbReference type="Gene3D" id="2.20.70.10">
    <property type="match status" value="1"/>
</dbReference>
<accession>A0AB34JC13</accession>
<gene>
    <name evidence="4" type="ORF">AB1Y20_022788</name>
</gene>
<dbReference type="Pfam" id="PF00397">
    <property type="entry name" value="WW"/>
    <property type="match status" value="1"/>
</dbReference>
<dbReference type="CDD" id="cd00201">
    <property type="entry name" value="WW"/>
    <property type="match status" value="1"/>
</dbReference>
<feature type="domain" description="WW" evidence="3">
    <location>
        <begin position="39"/>
        <end position="73"/>
    </location>
</feature>